<feature type="non-terminal residue" evidence="2">
    <location>
        <position position="435"/>
    </location>
</feature>
<reference evidence="2" key="1">
    <citation type="submission" date="2020-09" db="EMBL/GenBank/DDBJ databases">
        <authorList>
            <person name="Kim M.K."/>
        </authorList>
    </citation>
    <scope>NUCLEOTIDE SEQUENCE</scope>
    <source>
        <strain evidence="2">BT702</strain>
    </source>
</reference>
<evidence type="ECO:0000313" key="3">
    <source>
        <dbReference type="Proteomes" id="UP000598820"/>
    </source>
</evidence>
<feature type="chain" id="PRO_5036980454" evidence="1">
    <location>
        <begin position="24"/>
        <end position="435"/>
    </location>
</feature>
<dbReference type="AlphaFoldDB" id="A0A926Y4F0"/>
<organism evidence="2 3">
    <name type="scientific">Spirosoma profusum</name>
    <dbReference type="NCBI Taxonomy" id="2771354"/>
    <lineage>
        <taxon>Bacteria</taxon>
        <taxon>Pseudomonadati</taxon>
        <taxon>Bacteroidota</taxon>
        <taxon>Cytophagia</taxon>
        <taxon>Cytophagales</taxon>
        <taxon>Cytophagaceae</taxon>
        <taxon>Spirosoma</taxon>
    </lineage>
</organism>
<comment type="caution">
    <text evidence="2">The sequence shown here is derived from an EMBL/GenBank/DDBJ whole genome shotgun (WGS) entry which is preliminary data.</text>
</comment>
<sequence>MTKLLPVLFWLACLLLMLPAAHAQTPVVSGTLSVSLTGDANSNGQVNPGDQLSYTAVISNTGSGSAAGVNLTMPAPTNTTLVTGSLRTSALARPDAYTTLISGTLSATSVLTNDFGLPTKTVSAFGPSAAPANVVANGSNSSPTDQGGNVVVNTDGTFSYTPTGSFVGYDRFGYTATTTTTLPNDAATVTIGVGTPVTALPNAYTITGNVTNTQSSTATGLLGNDTGDQRVVTTVRGGSGTANVGVAITTVQNGTVTVSANGTFVYEPPAGYTGTDSFTYTANNGLNLPSSAVVTLTIQDMIWFVNSAAGAGGTGTLAKPFNSLNAFQAANNGSGNNPAAGDNIFVYSGTYASTTTPLMLLNDQKLIGQGATASLSTVAGITPAPGSAALPSTGGAAPILNNTASSVVQLGQNNLLRGLAIGTSSVVSLTGNAFG</sequence>
<dbReference type="RefSeq" id="WP_223834110.1">
    <property type="nucleotide sequence ID" value="NZ_JACWZY010000019.1"/>
</dbReference>
<protein>
    <submittedName>
        <fullName evidence="2">Ig-like domain-containing protein</fullName>
    </submittedName>
</protein>
<dbReference type="NCBIfam" id="TIGR01451">
    <property type="entry name" value="B_ant_repeat"/>
    <property type="match status" value="1"/>
</dbReference>
<proteinExistence type="predicted"/>
<dbReference type="InterPro" id="IPR047589">
    <property type="entry name" value="DUF11_rpt"/>
</dbReference>
<keyword evidence="1" id="KW-0732">Signal</keyword>
<name>A0A926Y4F0_9BACT</name>
<gene>
    <name evidence="2" type="ORF">IC229_21110</name>
</gene>
<accession>A0A926Y4F0</accession>
<dbReference type="Pfam" id="PF17963">
    <property type="entry name" value="Big_9"/>
    <property type="match status" value="1"/>
</dbReference>
<evidence type="ECO:0000313" key="2">
    <source>
        <dbReference type="EMBL" id="MBD2703160.1"/>
    </source>
</evidence>
<feature type="signal peptide" evidence="1">
    <location>
        <begin position="1"/>
        <end position="23"/>
    </location>
</feature>
<dbReference type="Gene3D" id="2.60.40.3440">
    <property type="match status" value="1"/>
</dbReference>
<dbReference type="EMBL" id="JACWZY010000019">
    <property type="protein sequence ID" value="MBD2703160.1"/>
    <property type="molecule type" value="Genomic_DNA"/>
</dbReference>
<keyword evidence="3" id="KW-1185">Reference proteome</keyword>
<dbReference type="Proteomes" id="UP000598820">
    <property type="component" value="Unassembled WGS sequence"/>
</dbReference>
<evidence type="ECO:0000256" key="1">
    <source>
        <dbReference type="SAM" id="SignalP"/>
    </source>
</evidence>